<dbReference type="InterPro" id="IPR005148">
    <property type="entry name" value="Arg-tRNA-synth_N"/>
</dbReference>
<comment type="catalytic activity">
    <reaction evidence="12">
        <text>tRNA(Arg) + L-arginine + ATP = L-arginyl-tRNA(Arg) + AMP + diphosphate</text>
        <dbReference type="Rhea" id="RHEA:20301"/>
        <dbReference type="Rhea" id="RHEA-COMP:9658"/>
        <dbReference type="Rhea" id="RHEA-COMP:9673"/>
        <dbReference type="ChEBI" id="CHEBI:30616"/>
        <dbReference type="ChEBI" id="CHEBI:32682"/>
        <dbReference type="ChEBI" id="CHEBI:33019"/>
        <dbReference type="ChEBI" id="CHEBI:78442"/>
        <dbReference type="ChEBI" id="CHEBI:78513"/>
        <dbReference type="ChEBI" id="CHEBI:456215"/>
        <dbReference type="EC" id="6.1.1.19"/>
    </reaction>
</comment>
<comment type="caution">
    <text evidence="15">The sequence shown here is derived from an EMBL/GenBank/DDBJ whole genome shotgun (WGS) entry which is preliminary data.</text>
</comment>
<dbReference type="SUPFAM" id="SSF47323">
    <property type="entry name" value="Anticodon-binding domain of a subclass of class I aminoacyl-tRNA synthetases"/>
    <property type="match status" value="1"/>
</dbReference>
<dbReference type="PROSITE" id="PS00178">
    <property type="entry name" value="AA_TRNA_LIGASE_I"/>
    <property type="match status" value="1"/>
</dbReference>
<dbReference type="Pfam" id="PF13508">
    <property type="entry name" value="Acetyltransf_7"/>
    <property type="match status" value="1"/>
</dbReference>
<dbReference type="Pfam" id="PF03485">
    <property type="entry name" value="Arg_tRNA_synt_N"/>
    <property type="match status" value="1"/>
</dbReference>
<sequence>MLVLLGCATALQIRSASPRDEFKIRLTLARELMNPLFFSPEHFLVADNGKKNIVGFAQLRPIDDFEELASVYVDESFRGKGLGSDLVKTLLERATTDVYLLTLEKTTPFYERFGFEPSDPPGPLAIEKAIGDCIASAFLNGTSVVCMRRTSLLPCLARALVTTTTTTTTRSTHMRLAPGGDAREFLSERVAAALGDEFGSEFASRSVAAVTVATKSEFGDYQCNAALGLAKRVGCKPRDIASRVAARLPTDVFGIEVAGPGFINVRLTDDFLAQTVSALAGGAVPQTQTPQRIVVDYSSPNIAKEMHVGHLRSTVVGDAIANCLELRGHDVVRQNHVGDWGTQFGMLLAHVEDEEWESVSDLVGFYREAKRRFDSDDEFKSRAREKVVRLQAGDVETRGAWERICALSRIEFDEIYARLGIRIEERGESTYQSMLRGVVRSLRDKGIAVESDGAIIVPGDPLIIQKSDGGFNYATTDLAAAAYRTRRLNATRLLYVTDAGQARHFKEVFRVAKEAGLVPPNTELEHVPFGLVQGEDGKKFKTRSGETVRLKDLLDEAEARAAERNPDAAREIGIGAVKYADLSLNRESNYKFSFDKMLSLTGNTAPYMLYSYARINGIQSKLLDDDVVRGDFRITEPEERNLARLLARLAPTLADLESDLRPNILCDFLFDLSQTFNRFYEVCPVAQADDADQKFTRATLCAATASVLKTGLDILGIQTVDRL</sequence>
<evidence type="ECO:0000256" key="12">
    <source>
        <dbReference type="ARBA" id="ARBA00049339"/>
    </source>
</evidence>
<keyword evidence="7 13" id="KW-0547">Nucleotide-binding</keyword>
<dbReference type="CDD" id="cd04301">
    <property type="entry name" value="NAT_SF"/>
    <property type="match status" value="1"/>
</dbReference>
<comment type="similarity">
    <text evidence="2 13">Belongs to the class-I aminoacyl-tRNA synthetase family.</text>
</comment>
<dbReference type="InterPro" id="IPR001278">
    <property type="entry name" value="Arg-tRNA-ligase"/>
</dbReference>
<dbReference type="EC" id="6.1.1.19" evidence="4"/>
<dbReference type="NCBIfam" id="TIGR00456">
    <property type="entry name" value="argS"/>
    <property type="match status" value="1"/>
</dbReference>
<dbReference type="CDD" id="cd00671">
    <property type="entry name" value="ArgRS_core"/>
    <property type="match status" value="1"/>
</dbReference>
<evidence type="ECO:0000256" key="13">
    <source>
        <dbReference type="RuleBase" id="RU363038"/>
    </source>
</evidence>
<dbReference type="Proteomes" id="UP001230188">
    <property type="component" value="Unassembled WGS sequence"/>
</dbReference>
<evidence type="ECO:0000256" key="5">
    <source>
        <dbReference type="ARBA" id="ARBA00022490"/>
    </source>
</evidence>
<dbReference type="PANTHER" id="PTHR11956">
    <property type="entry name" value="ARGINYL-TRNA SYNTHETASE"/>
    <property type="match status" value="1"/>
</dbReference>
<keyword evidence="9 13" id="KW-0648">Protein biosynthesis</keyword>
<dbReference type="InterPro" id="IPR035684">
    <property type="entry name" value="ArgRS_core"/>
</dbReference>
<dbReference type="SMART" id="SM00836">
    <property type="entry name" value="DALR_1"/>
    <property type="match status" value="1"/>
</dbReference>
<accession>A0AAD7UH11</accession>
<dbReference type="InterPro" id="IPR014729">
    <property type="entry name" value="Rossmann-like_a/b/a_fold"/>
</dbReference>
<dbReference type="SUPFAM" id="SSF52374">
    <property type="entry name" value="Nucleotidylyl transferase"/>
    <property type="match status" value="1"/>
</dbReference>
<dbReference type="GO" id="GO:0005524">
    <property type="term" value="F:ATP binding"/>
    <property type="evidence" value="ECO:0007669"/>
    <property type="project" value="UniProtKB-KW"/>
</dbReference>
<dbReference type="GO" id="GO:0004814">
    <property type="term" value="F:arginine-tRNA ligase activity"/>
    <property type="evidence" value="ECO:0007669"/>
    <property type="project" value="UniProtKB-EC"/>
</dbReference>
<dbReference type="SMART" id="SM01016">
    <property type="entry name" value="Arg_tRNA_synt_N"/>
    <property type="match status" value="1"/>
</dbReference>
<feature type="domain" description="N-acetyltransferase" evidence="14">
    <location>
        <begin position="11"/>
        <end position="140"/>
    </location>
</feature>
<proteinExistence type="inferred from homology"/>
<evidence type="ECO:0000256" key="9">
    <source>
        <dbReference type="ARBA" id="ARBA00022917"/>
    </source>
</evidence>
<keyword evidence="16" id="KW-1185">Reference proteome</keyword>
<dbReference type="Gene3D" id="3.40.50.620">
    <property type="entry name" value="HUPs"/>
    <property type="match status" value="1"/>
</dbReference>
<name>A0AAD7UH11_9STRA</name>
<keyword evidence="10 13" id="KW-0030">Aminoacyl-tRNA synthetase</keyword>
<dbReference type="GO" id="GO:0005737">
    <property type="term" value="C:cytoplasm"/>
    <property type="evidence" value="ECO:0007669"/>
    <property type="project" value="UniProtKB-SubCell"/>
</dbReference>
<evidence type="ECO:0000256" key="2">
    <source>
        <dbReference type="ARBA" id="ARBA00005594"/>
    </source>
</evidence>
<organism evidence="15 16">
    <name type="scientific">Chrysophaeum taylorii</name>
    <dbReference type="NCBI Taxonomy" id="2483200"/>
    <lineage>
        <taxon>Eukaryota</taxon>
        <taxon>Sar</taxon>
        <taxon>Stramenopiles</taxon>
        <taxon>Ochrophyta</taxon>
        <taxon>Pelagophyceae</taxon>
        <taxon>Pelagomonadales</taxon>
        <taxon>Pelagomonadaceae</taxon>
        <taxon>Chrysophaeum</taxon>
    </lineage>
</organism>
<dbReference type="AlphaFoldDB" id="A0AAD7UH11"/>
<evidence type="ECO:0000256" key="8">
    <source>
        <dbReference type="ARBA" id="ARBA00022840"/>
    </source>
</evidence>
<dbReference type="InterPro" id="IPR008909">
    <property type="entry name" value="DALR_anticod-bd"/>
</dbReference>
<dbReference type="GO" id="GO:0006420">
    <property type="term" value="P:arginyl-tRNA aminoacylation"/>
    <property type="evidence" value="ECO:0007669"/>
    <property type="project" value="InterPro"/>
</dbReference>
<dbReference type="SUPFAM" id="SSF55190">
    <property type="entry name" value="Arginyl-tRNA synthetase (ArgRS), N-terminal 'additional' domain"/>
    <property type="match status" value="1"/>
</dbReference>
<gene>
    <name evidence="15" type="ORF">CTAYLR_000538</name>
</gene>
<evidence type="ECO:0000256" key="6">
    <source>
        <dbReference type="ARBA" id="ARBA00022598"/>
    </source>
</evidence>
<dbReference type="InterPro" id="IPR000182">
    <property type="entry name" value="GNAT_dom"/>
</dbReference>
<evidence type="ECO:0000256" key="11">
    <source>
        <dbReference type="ARBA" id="ARBA00033033"/>
    </source>
</evidence>
<evidence type="ECO:0000256" key="10">
    <source>
        <dbReference type="ARBA" id="ARBA00023146"/>
    </source>
</evidence>
<evidence type="ECO:0000259" key="14">
    <source>
        <dbReference type="PROSITE" id="PS51186"/>
    </source>
</evidence>
<dbReference type="Gene3D" id="3.40.630.30">
    <property type="match status" value="1"/>
</dbReference>
<dbReference type="Gene3D" id="3.30.1360.70">
    <property type="entry name" value="Arginyl tRNA synthetase N-terminal domain"/>
    <property type="match status" value="1"/>
</dbReference>
<dbReference type="InterPro" id="IPR001412">
    <property type="entry name" value="aa-tRNA-synth_I_CS"/>
</dbReference>
<keyword evidence="5" id="KW-0963">Cytoplasm</keyword>
<keyword evidence="8 13" id="KW-0067">ATP-binding</keyword>
<evidence type="ECO:0000256" key="3">
    <source>
        <dbReference type="ARBA" id="ARBA00011245"/>
    </source>
</evidence>
<evidence type="ECO:0000256" key="1">
    <source>
        <dbReference type="ARBA" id="ARBA00004496"/>
    </source>
</evidence>
<dbReference type="HAMAP" id="MF_00123">
    <property type="entry name" value="Arg_tRNA_synth"/>
    <property type="match status" value="1"/>
</dbReference>
<evidence type="ECO:0000256" key="4">
    <source>
        <dbReference type="ARBA" id="ARBA00012837"/>
    </source>
</evidence>
<dbReference type="FunFam" id="3.40.50.620:FF:000116">
    <property type="entry name" value="Arginine--tRNA ligase"/>
    <property type="match status" value="1"/>
</dbReference>
<dbReference type="PANTHER" id="PTHR11956:SF5">
    <property type="entry name" value="ARGININE--TRNA LIGASE, CYTOPLASMIC"/>
    <property type="match status" value="1"/>
</dbReference>
<dbReference type="PROSITE" id="PS51186">
    <property type="entry name" value="GNAT"/>
    <property type="match status" value="1"/>
</dbReference>
<dbReference type="Pfam" id="PF05746">
    <property type="entry name" value="DALR_1"/>
    <property type="match status" value="1"/>
</dbReference>
<dbReference type="EMBL" id="JAQMWT010000309">
    <property type="protein sequence ID" value="KAJ8605802.1"/>
    <property type="molecule type" value="Genomic_DNA"/>
</dbReference>
<dbReference type="FunFam" id="1.10.730.10:FF:000006">
    <property type="entry name" value="Arginyl-tRNA synthetase 2, mitochondrial"/>
    <property type="match status" value="1"/>
</dbReference>
<protein>
    <recommendedName>
        <fullName evidence="4">arginine--tRNA ligase</fullName>
        <ecNumber evidence="4">6.1.1.19</ecNumber>
    </recommendedName>
    <alternativeName>
        <fullName evidence="11">Arginyl-tRNA synthetase</fullName>
    </alternativeName>
</protein>
<dbReference type="InterPro" id="IPR016181">
    <property type="entry name" value="Acyl_CoA_acyltransferase"/>
</dbReference>
<evidence type="ECO:0000256" key="7">
    <source>
        <dbReference type="ARBA" id="ARBA00022741"/>
    </source>
</evidence>
<dbReference type="GO" id="GO:0016747">
    <property type="term" value="F:acyltransferase activity, transferring groups other than amino-acyl groups"/>
    <property type="evidence" value="ECO:0007669"/>
    <property type="project" value="InterPro"/>
</dbReference>
<dbReference type="PRINTS" id="PR01038">
    <property type="entry name" value="TRNASYNTHARG"/>
</dbReference>
<dbReference type="InterPro" id="IPR036695">
    <property type="entry name" value="Arg-tRNA-synth_N_sf"/>
</dbReference>
<dbReference type="InterPro" id="IPR009080">
    <property type="entry name" value="tRNAsynth_Ia_anticodon-bd"/>
</dbReference>
<dbReference type="SUPFAM" id="SSF55729">
    <property type="entry name" value="Acyl-CoA N-acyltransferases (Nat)"/>
    <property type="match status" value="1"/>
</dbReference>
<keyword evidence="6 13" id="KW-0436">Ligase</keyword>
<evidence type="ECO:0000313" key="15">
    <source>
        <dbReference type="EMBL" id="KAJ8605802.1"/>
    </source>
</evidence>
<reference evidence="15" key="1">
    <citation type="submission" date="2023-01" db="EMBL/GenBank/DDBJ databases">
        <title>Metagenome sequencing of chrysophaentin producing Chrysophaeum taylorii.</title>
        <authorList>
            <person name="Davison J."/>
            <person name="Bewley C."/>
        </authorList>
    </citation>
    <scope>NUCLEOTIDE SEQUENCE</scope>
    <source>
        <strain evidence="15">NIES-1699</strain>
    </source>
</reference>
<evidence type="ECO:0000313" key="16">
    <source>
        <dbReference type="Proteomes" id="UP001230188"/>
    </source>
</evidence>
<comment type="subunit">
    <text evidence="3">Monomer.</text>
</comment>
<dbReference type="Gene3D" id="1.10.730.10">
    <property type="entry name" value="Isoleucyl-tRNA Synthetase, Domain 1"/>
    <property type="match status" value="1"/>
</dbReference>
<dbReference type="Pfam" id="PF00750">
    <property type="entry name" value="tRNA-synt_1d"/>
    <property type="match status" value="1"/>
</dbReference>
<comment type="subcellular location">
    <subcellularLocation>
        <location evidence="1">Cytoplasm</location>
    </subcellularLocation>
</comment>